<evidence type="ECO:0000256" key="4">
    <source>
        <dbReference type="ARBA" id="ARBA00012438"/>
    </source>
</evidence>
<dbReference type="GO" id="GO:0051539">
    <property type="term" value="F:4 iron, 4 sulfur cluster binding"/>
    <property type="evidence" value="ECO:0007669"/>
    <property type="project" value="UniProtKB-KW"/>
</dbReference>
<evidence type="ECO:0000313" key="20">
    <source>
        <dbReference type="Proteomes" id="UP000199580"/>
    </source>
</evidence>
<keyword evidence="17" id="KW-0812">Transmembrane</keyword>
<dbReference type="GO" id="GO:0000155">
    <property type="term" value="F:phosphorelay sensor kinase activity"/>
    <property type="evidence" value="ECO:0007669"/>
    <property type="project" value="InterPro"/>
</dbReference>
<dbReference type="EC" id="2.7.13.3" evidence="4"/>
<keyword evidence="13" id="KW-0411">Iron-sulfur</keyword>
<name>A0A1G8SIU2_9FLAO</name>
<keyword evidence="17" id="KW-1133">Transmembrane helix</keyword>
<dbReference type="Pfam" id="PF07730">
    <property type="entry name" value="HisKA_3"/>
    <property type="match status" value="1"/>
</dbReference>
<evidence type="ECO:0000256" key="6">
    <source>
        <dbReference type="ARBA" id="ARBA00022485"/>
    </source>
</evidence>
<dbReference type="InterPro" id="IPR011990">
    <property type="entry name" value="TPR-like_helical_dom_sf"/>
</dbReference>
<dbReference type="Gene3D" id="1.25.40.10">
    <property type="entry name" value="Tetratricopeptide repeat domain"/>
    <property type="match status" value="2"/>
</dbReference>
<comment type="subcellular location">
    <subcellularLocation>
        <location evidence="3">Cytoplasm</location>
    </subcellularLocation>
</comment>
<dbReference type="Gene3D" id="1.20.5.1930">
    <property type="match status" value="1"/>
</dbReference>
<gene>
    <name evidence="19" type="ORF">SAMN04487935_0577</name>
</gene>
<evidence type="ECO:0000313" key="19">
    <source>
        <dbReference type="EMBL" id="SDJ29156.1"/>
    </source>
</evidence>
<dbReference type="SUPFAM" id="SSF55874">
    <property type="entry name" value="ATPase domain of HSP90 chaperone/DNA topoisomerase II/histidine kinase"/>
    <property type="match status" value="1"/>
</dbReference>
<dbReference type="RefSeq" id="WP_139171679.1">
    <property type="nucleotide sequence ID" value="NZ_BKAI01000002.1"/>
</dbReference>
<dbReference type="InterPro" id="IPR036890">
    <property type="entry name" value="HATPase_C_sf"/>
</dbReference>
<dbReference type="PANTHER" id="PTHR24421">
    <property type="entry name" value="NITRATE/NITRITE SENSOR PROTEIN NARX-RELATED"/>
    <property type="match status" value="1"/>
</dbReference>
<sequence length="682" mass="77738">MKKLSLIIFVCIACACLGCSKSKKTVSAEAVRDSVSIYINLFKGGNSSQNQKIKYNQRAYELLQTRKIDSSSLSLLNTIADNFDLLGRHKQFRKLSQELLERSVAEKDTVNISKAYKNLGKYHIDSNQNDSSFYYYLKAEKFNRYIGDSLSLGEIYLDMAFIQLYESDFNGSETSASKALPYLNKSSNKKKIYEAYNLIGINSNQLKNFDKALEYHTKALNYIENTSVIDKNFLMASSLNNIGYVYQTIGEQQKAIENFNIALKDISLQKGNPTVYAMLIDNLAYSKFKINDFSQLPGLFYKSLKLRDSLKQDNSGIILNKIHLSELFAAKKDTIIAQKYAREALDFSRKTRVSSDILASLQQLSSIEHKNAIAYSKEYIKISDSLQQAERKAKDKFARIAFETDEIISQKDKLAEQNRSISYFFVGTLFIGILLFVIRSQRAKNRELLLREAQQKANEDIYNLMISQQANIEESRVKEKKRIAQELHDGVLGRLFGARLNLDSLNRATDEQSVESRFNYLAELKNIEQDIREISHDLNREKYVVINNFVAIVNNLLEEQHNSHDAQVFNVIENDINWEKVNNTVKINLYRILQESLQNVNKYAKAQNVKVEISKENDNIVLKISDDGAGFQTQTRKKGIGLQNMQSRVDECKGSFTIASKPGSGTKIVVTVPMISDMTIVT</sequence>
<evidence type="ECO:0000256" key="13">
    <source>
        <dbReference type="ARBA" id="ARBA00023014"/>
    </source>
</evidence>
<protein>
    <recommendedName>
        <fullName evidence="5">Oxygen sensor histidine kinase NreB</fullName>
        <ecNumber evidence="4">2.7.13.3</ecNumber>
    </recommendedName>
    <alternativeName>
        <fullName evidence="15">Nitrogen regulation protein B</fullName>
    </alternativeName>
</protein>
<comment type="catalytic activity">
    <reaction evidence="1">
        <text>ATP + protein L-histidine = ADP + protein N-phospho-L-histidine.</text>
        <dbReference type="EC" id="2.7.13.3"/>
    </reaction>
</comment>
<dbReference type="AlphaFoldDB" id="A0A1G8SIU2"/>
<keyword evidence="6" id="KW-0004">4Fe-4S</keyword>
<dbReference type="OrthoDB" id="977000at2"/>
<dbReference type="GO" id="GO:0046983">
    <property type="term" value="F:protein dimerization activity"/>
    <property type="evidence" value="ECO:0007669"/>
    <property type="project" value="InterPro"/>
</dbReference>
<feature type="domain" description="Histidine kinase" evidence="18">
    <location>
        <begin position="589"/>
        <end position="676"/>
    </location>
</feature>
<evidence type="ECO:0000256" key="15">
    <source>
        <dbReference type="ARBA" id="ARBA00030800"/>
    </source>
</evidence>
<evidence type="ECO:0000256" key="8">
    <source>
        <dbReference type="ARBA" id="ARBA00022679"/>
    </source>
</evidence>
<dbReference type="GO" id="GO:0005737">
    <property type="term" value="C:cytoplasm"/>
    <property type="evidence" value="ECO:0007669"/>
    <property type="project" value="UniProtKB-SubCell"/>
</dbReference>
<keyword evidence="11" id="KW-0408">Iron</keyword>
<evidence type="ECO:0000256" key="7">
    <source>
        <dbReference type="ARBA" id="ARBA00022490"/>
    </source>
</evidence>
<keyword evidence="7" id="KW-0963">Cytoplasm</keyword>
<dbReference type="SMART" id="SM00028">
    <property type="entry name" value="TPR"/>
    <property type="match status" value="3"/>
</dbReference>
<accession>A0A1G8SIU2</accession>
<dbReference type="PRINTS" id="PR00344">
    <property type="entry name" value="BCTRLSENSOR"/>
</dbReference>
<dbReference type="InterPro" id="IPR003594">
    <property type="entry name" value="HATPase_dom"/>
</dbReference>
<dbReference type="GO" id="GO:0016020">
    <property type="term" value="C:membrane"/>
    <property type="evidence" value="ECO:0007669"/>
    <property type="project" value="InterPro"/>
</dbReference>
<dbReference type="PROSITE" id="PS50005">
    <property type="entry name" value="TPR"/>
    <property type="match status" value="1"/>
</dbReference>
<dbReference type="EMBL" id="FNEZ01000001">
    <property type="protein sequence ID" value="SDJ29156.1"/>
    <property type="molecule type" value="Genomic_DNA"/>
</dbReference>
<dbReference type="Pfam" id="PF13424">
    <property type="entry name" value="TPR_12"/>
    <property type="match status" value="1"/>
</dbReference>
<keyword evidence="20" id="KW-1185">Reference proteome</keyword>
<dbReference type="InterPro" id="IPR019734">
    <property type="entry name" value="TPR_rpt"/>
</dbReference>
<evidence type="ECO:0000256" key="11">
    <source>
        <dbReference type="ARBA" id="ARBA00023004"/>
    </source>
</evidence>
<dbReference type="STRING" id="1128970.SAMN04487935_0577"/>
<keyword evidence="10 19" id="KW-0418">Kinase</keyword>
<dbReference type="InterPro" id="IPR050482">
    <property type="entry name" value="Sensor_HK_TwoCompSys"/>
</dbReference>
<keyword evidence="17" id="KW-0472">Membrane</keyword>
<keyword evidence="12" id="KW-0902">Two-component regulatory system</keyword>
<comment type="function">
    <text evidence="14">Member of the two-component regulatory system NreB/NreC involved in the control of dissimilatory nitrate/nitrite reduction in response to oxygen. NreB functions as a direct oxygen sensor histidine kinase which is autophosphorylated, in the absence of oxygen, probably at the conserved histidine residue, and transfers its phosphate group probably to a conserved aspartate residue of NreC. NreB/NreC activates the expression of the nitrate (narGHJI) and nitrite (nir) reductase operons, as well as the putative nitrate transporter gene narT.</text>
</comment>
<evidence type="ECO:0000256" key="16">
    <source>
        <dbReference type="PROSITE-ProRule" id="PRU00339"/>
    </source>
</evidence>
<reference evidence="19 20" key="1">
    <citation type="submission" date="2016-10" db="EMBL/GenBank/DDBJ databases">
        <authorList>
            <person name="de Groot N.N."/>
        </authorList>
    </citation>
    <scope>NUCLEOTIDE SEQUENCE [LARGE SCALE GENOMIC DNA]</scope>
    <source>
        <strain evidence="19 20">CGMCC 1.10076</strain>
    </source>
</reference>
<dbReference type="Proteomes" id="UP000199580">
    <property type="component" value="Unassembled WGS sequence"/>
</dbReference>
<dbReference type="CDD" id="cd16917">
    <property type="entry name" value="HATPase_UhpB-NarQ-NarX-like"/>
    <property type="match status" value="1"/>
</dbReference>
<dbReference type="PROSITE" id="PS51257">
    <property type="entry name" value="PROKAR_LIPOPROTEIN"/>
    <property type="match status" value="1"/>
</dbReference>
<dbReference type="PROSITE" id="PS50109">
    <property type="entry name" value="HIS_KIN"/>
    <property type="match status" value="1"/>
</dbReference>
<evidence type="ECO:0000256" key="5">
    <source>
        <dbReference type="ARBA" id="ARBA00017322"/>
    </source>
</evidence>
<evidence type="ECO:0000256" key="12">
    <source>
        <dbReference type="ARBA" id="ARBA00023012"/>
    </source>
</evidence>
<evidence type="ECO:0000256" key="1">
    <source>
        <dbReference type="ARBA" id="ARBA00000085"/>
    </source>
</evidence>
<evidence type="ECO:0000259" key="18">
    <source>
        <dbReference type="PROSITE" id="PS50109"/>
    </source>
</evidence>
<evidence type="ECO:0000256" key="10">
    <source>
        <dbReference type="ARBA" id="ARBA00022777"/>
    </source>
</evidence>
<keyword evidence="16" id="KW-0802">TPR repeat</keyword>
<dbReference type="InterPro" id="IPR005467">
    <property type="entry name" value="His_kinase_dom"/>
</dbReference>
<proteinExistence type="predicted"/>
<evidence type="ECO:0000256" key="17">
    <source>
        <dbReference type="SAM" id="Phobius"/>
    </source>
</evidence>
<dbReference type="Pfam" id="PF02518">
    <property type="entry name" value="HATPase_c"/>
    <property type="match status" value="1"/>
</dbReference>
<dbReference type="SUPFAM" id="SSF48452">
    <property type="entry name" value="TPR-like"/>
    <property type="match status" value="1"/>
</dbReference>
<dbReference type="InterPro" id="IPR004358">
    <property type="entry name" value="Sig_transdc_His_kin-like_C"/>
</dbReference>
<keyword evidence="9" id="KW-0479">Metal-binding</keyword>
<dbReference type="GO" id="GO:0046872">
    <property type="term" value="F:metal ion binding"/>
    <property type="evidence" value="ECO:0007669"/>
    <property type="project" value="UniProtKB-KW"/>
</dbReference>
<dbReference type="Gene3D" id="3.30.565.10">
    <property type="entry name" value="Histidine kinase-like ATPase, C-terminal domain"/>
    <property type="match status" value="1"/>
</dbReference>
<evidence type="ECO:0000256" key="2">
    <source>
        <dbReference type="ARBA" id="ARBA00001966"/>
    </source>
</evidence>
<dbReference type="InterPro" id="IPR011712">
    <property type="entry name" value="Sig_transdc_His_kin_sub3_dim/P"/>
</dbReference>
<keyword evidence="8" id="KW-0808">Transferase</keyword>
<evidence type="ECO:0000256" key="9">
    <source>
        <dbReference type="ARBA" id="ARBA00022723"/>
    </source>
</evidence>
<organism evidence="19 20">
    <name type="scientific">Flavobacterium noncentrifugens</name>
    <dbReference type="NCBI Taxonomy" id="1128970"/>
    <lineage>
        <taxon>Bacteria</taxon>
        <taxon>Pseudomonadati</taxon>
        <taxon>Bacteroidota</taxon>
        <taxon>Flavobacteriia</taxon>
        <taxon>Flavobacteriales</taxon>
        <taxon>Flavobacteriaceae</taxon>
        <taxon>Flavobacterium</taxon>
    </lineage>
</organism>
<evidence type="ECO:0000256" key="14">
    <source>
        <dbReference type="ARBA" id="ARBA00024827"/>
    </source>
</evidence>
<feature type="repeat" description="TPR" evidence="16">
    <location>
        <begin position="193"/>
        <end position="226"/>
    </location>
</feature>
<feature type="transmembrane region" description="Helical" evidence="17">
    <location>
        <begin position="420"/>
        <end position="438"/>
    </location>
</feature>
<evidence type="ECO:0000256" key="3">
    <source>
        <dbReference type="ARBA" id="ARBA00004496"/>
    </source>
</evidence>
<comment type="cofactor">
    <cofactor evidence="2">
        <name>[4Fe-4S] cluster</name>
        <dbReference type="ChEBI" id="CHEBI:49883"/>
    </cofactor>
</comment>
<dbReference type="SMART" id="SM00387">
    <property type="entry name" value="HATPase_c"/>
    <property type="match status" value="1"/>
</dbReference>